<evidence type="ECO:0000313" key="2">
    <source>
        <dbReference type="EMBL" id="KAK6538280.1"/>
    </source>
</evidence>
<accession>A0AAV9X888</accession>
<dbReference type="PANTHER" id="PTHR42085">
    <property type="entry name" value="F-BOX DOMAIN-CONTAINING PROTEIN"/>
    <property type="match status" value="1"/>
</dbReference>
<sequence>MPSPGVAAPAVNGSDPARRDTSRAHYKRHSRRISKLFGFPEKPVPEIKPAFPFLALPREIRDEIYSYLVFFDNDPLHSFVSMKTLNFPKFKGVSFPQASRGGNLSLLQVNKQIHQEATELFYRHNVFPIRIVFGGYQGSHHDGYNLYVNCTTPWEDLSYEFKKYPTSSGEEPYCSYQLSENFNEDPTQTWYVRRNEAETSIFPLPCYRNLLRKFRVEVIDARESADCWYQRKGLAELRHLLIPFISRFRKLLGDSEEKVNLDINILTPCFGDREQWDWMHILREPASYYQQLVEMIWPLTRGKWYYKLNIPQTGGVEIFDGLKEQTLKNCDENPGFEPEEEEEMEYMEIPSVKSGLVFAMNKGRLVFAQECLRTTSNGSFMFPQGDYHIPGKPRPIVGDIVNYTPPSESGILSKLKLRRISQILERF</sequence>
<feature type="region of interest" description="Disordered" evidence="1">
    <location>
        <begin position="1"/>
        <end position="25"/>
    </location>
</feature>
<name>A0AAV9X888_9PEZI</name>
<dbReference type="AlphaFoldDB" id="A0AAV9X888"/>
<proteinExistence type="predicted"/>
<organism evidence="2 3">
    <name type="scientific">Orbilia ellipsospora</name>
    <dbReference type="NCBI Taxonomy" id="2528407"/>
    <lineage>
        <taxon>Eukaryota</taxon>
        <taxon>Fungi</taxon>
        <taxon>Dikarya</taxon>
        <taxon>Ascomycota</taxon>
        <taxon>Pezizomycotina</taxon>
        <taxon>Orbiliomycetes</taxon>
        <taxon>Orbiliales</taxon>
        <taxon>Orbiliaceae</taxon>
        <taxon>Orbilia</taxon>
    </lineage>
</organism>
<gene>
    <name evidence="2" type="ORF">TWF694_011159</name>
</gene>
<dbReference type="Proteomes" id="UP001365542">
    <property type="component" value="Unassembled WGS sequence"/>
</dbReference>
<keyword evidence="3" id="KW-1185">Reference proteome</keyword>
<protein>
    <recommendedName>
        <fullName evidence="4">F-box domain-containing protein</fullName>
    </recommendedName>
</protein>
<dbReference type="InterPro" id="IPR038883">
    <property type="entry name" value="AN11006-like"/>
</dbReference>
<comment type="caution">
    <text evidence="2">The sequence shown here is derived from an EMBL/GenBank/DDBJ whole genome shotgun (WGS) entry which is preliminary data.</text>
</comment>
<evidence type="ECO:0008006" key="4">
    <source>
        <dbReference type="Google" id="ProtNLM"/>
    </source>
</evidence>
<evidence type="ECO:0000313" key="3">
    <source>
        <dbReference type="Proteomes" id="UP001365542"/>
    </source>
</evidence>
<reference evidence="2 3" key="1">
    <citation type="submission" date="2019-10" db="EMBL/GenBank/DDBJ databases">
        <authorList>
            <person name="Palmer J.M."/>
        </authorList>
    </citation>
    <scope>NUCLEOTIDE SEQUENCE [LARGE SCALE GENOMIC DNA]</scope>
    <source>
        <strain evidence="2 3">TWF694</strain>
    </source>
</reference>
<dbReference type="EMBL" id="JAVHJO010000008">
    <property type="protein sequence ID" value="KAK6538280.1"/>
    <property type="molecule type" value="Genomic_DNA"/>
</dbReference>
<dbReference type="PANTHER" id="PTHR42085:SF2">
    <property type="entry name" value="F-BOX DOMAIN-CONTAINING PROTEIN"/>
    <property type="match status" value="1"/>
</dbReference>
<evidence type="ECO:0000256" key="1">
    <source>
        <dbReference type="SAM" id="MobiDB-lite"/>
    </source>
</evidence>